<dbReference type="AlphaFoldDB" id="A0A2Z4AGL4"/>
<evidence type="ECO:0000313" key="3">
    <source>
        <dbReference type="Proteomes" id="UP000247465"/>
    </source>
</evidence>
<dbReference type="InterPro" id="IPR036291">
    <property type="entry name" value="NAD(P)-bd_dom_sf"/>
</dbReference>
<dbReference type="Pfam" id="PF01370">
    <property type="entry name" value="Epimerase"/>
    <property type="match status" value="1"/>
</dbReference>
<organism evidence="2 3">
    <name type="scientific">Candidatus Moanibacter tarae</name>
    <dbReference type="NCBI Taxonomy" id="2200854"/>
    <lineage>
        <taxon>Bacteria</taxon>
        <taxon>Pseudomonadati</taxon>
        <taxon>Verrucomicrobiota</taxon>
        <taxon>Opitutia</taxon>
        <taxon>Puniceicoccales</taxon>
        <taxon>Puniceicoccales incertae sedis</taxon>
        <taxon>Candidatus Moanibacter</taxon>
    </lineage>
</organism>
<accession>A0A2Z4AGL4</accession>
<reference evidence="2 3" key="1">
    <citation type="submission" date="2018-06" db="EMBL/GenBank/DDBJ databases">
        <title>Draft Genome Sequence of a Novel Marine Bacterium Related to the Verrucomicrobia.</title>
        <authorList>
            <person name="Vosseberg J."/>
            <person name="Martijn J."/>
            <person name="Ettema T.J.G."/>
        </authorList>
    </citation>
    <scope>NUCLEOTIDE SEQUENCE [LARGE SCALE GENOMIC DNA]</scope>
    <source>
        <strain evidence="2">TARA_B100001123</strain>
    </source>
</reference>
<dbReference type="InterPro" id="IPR001509">
    <property type="entry name" value="Epimerase_deHydtase"/>
</dbReference>
<dbReference type="Gene3D" id="3.40.50.720">
    <property type="entry name" value="NAD(P)-binding Rossmann-like Domain"/>
    <property type="match status" value="1"/>
</dbReference>
<sequence length="215" mass="23760">MLAAGIKDCHDVFLTDLPGNKGEGNISYSDLNHDEATNELVDGIDALIHIGFEGQCGDATSLIDYHTRRTYNLLQAAVASGVERCLYISTLRLLDDYDEILTVTEQWRSLPPAENSLLLSCHLGEIVCKEFARDRLIKVANIRLGFPVIDGGRDAIGLEDLAALSSEDACLVVRRALTAEIASWQDVHVQSPMPNQRFLMKCAQSLLKFPEDDDK</sequence>
<evidence type="ECO:0000259" key="1">
    <source>
        <dbReference type="Pfam" id="PF01370"/>
    </source>
</evidence>
<protein>
    <recommendedName>
        <fullName evidence="1">NAD-dependent epimerase/dehydratase domain-containing protein</fullName>
    </recommendedName>
</protein>
<evidence type="ECO:0000313" key="2">
    <source>
        <dbReference type="EMBL" id="AWT60248.1"/>
    </source>
</evidence>
<name>A0A2Z4AGL4_9BACT</name>
<dbReference type="EMBL" id="CP029803">
    <property type="protein sequence ID" value="AWT60248.1"/>
    <property type="molecule type" value="Genomic_DNA"/>
</dbReference>
<proteinExistence type="predicted"/>
<dbReference type="Proteomes" id="UP000247465">
    <property type="component" value="Chromosome"/>
</dbReference>
<dbReference type="KEGG" id="mtar:DF168_01451"/>
<gene>
    <name evidence="2" type="ORF">DF168_01451</name>
</gene>
<dbReference type="SUPFAM" id="SSF51735">
    <property type="entry name" value="NAD(P)-binding Rossmann-fold domains"/>
    <property type="match status" value="1"/>
</dbReference>
<feature type="domain" description="NAD-dependent epimerase/dehydratase" evidence="1">
    <location>
        <begin position="25"/>
        <end position="144"/>
    </location>
</feature>